<dbReference type="GO" id="GO:0004888">
    <property type="term" value="F:transmembrane signaling receptor activity"/>
    <property type="evidence" value="ECO:0007669"/>
    <property type="project" value="InterPro"/>
</dbReference>
<evidence type="ECO:0000259" key="7">
    <source>
        <dbReference type="PROSITE" id="PS50111"/>
    </source>
</evidence>
<sequence>MKDTPQRARWRGLSVGARLTLLVVAIVSLGIALLTVLVTTLVSRELETRSRDDLSRGNGAIIAMVNTFSGALLAESDRFLAVFESYFPATALGMDPMKRVKMGDRTVPVMTLEGKPVNGDFTVVDEFSARAHVVATLFVRDGQDFIRVTTSLKKQDGSRAVGTSIDHAHPAFPQLLAGKGYGGPAVLFDKPYITRYEPIRDAGGNVIGVWFVGVEITQEMDALRAQIASIRIGQSGHYSVIDASAGKRYGSYIVDPALADPAAKADSAALKAVGVDGQPVYASMLSTGKGEARYRVAVAGRETERLAVYATDPAWHWMVAGTVDTDELYAPVRHLRNVAIISSLVIIGVLCLLLFVAIRVRITRPLKSAVDAASRLAEGDLTTRLASTRADEIGQLMNAIDGIGDGLGGIARSVRRATASMTSSTSEIAAGNTDLSMRTERQAAELQMTAASLDLLTRTVRDNAGNATRASALAEGASVAVQQEAGAMAEAVASMNGIQASAQRMADVIGIINGIAFQTNILALNAAVEAARAGEQGRGFAVVAAEVRNLAQRSATAAKEIGALISESVAQVDTGHGLVTEAGHNMQAVIGRIRDVASLMGDISRASTDQSEQIGRINHAVSRMDDSTQQNSALVEEAAAAAKSLEDQAADLARVVEVFRL</sequence>
<dbReference type="KEGG" id="lpy:FIV34_03205"/>
<dbReference type="GO" id="GO:0006935">
    <property type="term" value="P:chemotaxis"/>
    <property type="evidence" value="ECO:0007669"/>
    <property type="project" value="InterPro"/>
</dbReference>
<keyword evidence="3 5" id="KW-0807">Transducer</keyword>
<protein>
    <submittedName>
        <fullName evidence="10">HAMP domain-containing protein</fullName>
    </submittedName>
</protein>
<evidence type="ECO:0000259" key="9">
    <source>
        <dbReference type="PROSITE" id="PS50885"/>
    </source>
</evidence>
<feature type="transmembrane region" description="Helical" evidence="6">
    <location>
        <begin position="338"/>
        <end position="358"/>
    </location>
</feature>
<dbReference type="InterPro" id="IPR033462">
    <property type="entry name" value="Cache_3-Cache_2"/>
</dbReference>
<keyword evidence="6" id="KW-0812">Transmembrane</keyword>
<feature type="domain" description="Methyl-accepting transducer" evidence="7">
    <location>
        <begin position="417"/>
        <end position="646"/>
    </location>
</feature>
<accession>A0A4Y5Z1A4</accession>
<dbReference type="InterPro" id="IPR004089">
    <property type="entry name" value="MCPsignal_dom"/>
</dbReference>
<dbReference type="InterPro" id="IPR051310">
    <property type="entry name" value="MCP_chemotaxis"/>
</dbReference>
<dbReference type="OrthoDB" id="8744489at2"/>
<evidence type="ECO:0000313" key="11">
    <source>
        <dbReference type="Proteomes" id="UP000316093"/>
    </source>
</evidence>
<dbReference type="RefSeq" id="WP_139979612.1">
    <property type="nucleotide sequence ID" value="NZ_CP041046.1"/>
</dbReference>
<keyword evidence="6" id="KW-0472">Membrane</keyword>
<keyword evidence="2" id="KW-0488">Methylation</keyword>
<gene>
    <name evidence="10" type="ORF">FIV34_03205</name>
</gene>
<dbReference type="AlphaFoldDB" id="A0A4Y5Z1A4"/>
<dbReference type="EMBL" id="CP041046">
    <property type="protein sequence ID" value="QDE38278.1"/>
    <property type="molecule type" value="Genomic_DNA"/>
</dbReference>
<dbReference type="InterPro" id="IPR000727">
    <property type="entry name" value="T_SNARE_dom"/>
</dbReference>
<dbReference type="InterPro" id="IPR029151">
    <property type="entry name" value="Sensor-like_sf"/>
</dbReference>
<dbReference type="GO" id="GO:0005886">
    <property type="term" value="C:plasma membrane"/>
    <property type="evidence" value="ECO:0007669"/>
    <property type="project" value="TreeGrafter"/>
</dbReference>
<proteinExistence type="inferred from homology"/>
<keyword evidence="11" id="KW-1185">Reference proteome</keyword>
<evidence type="ECO:0000313" key="10">
    <source>
        <dbReference type="EMBL" id="QDE38278.1"/>
    </source>
</evidence>
<dbReference type="CDD" id="cd11386">
    <property type="entry name" value="MCP_signal"/>
    <property type="match status" value="1"/>
</dbReference>
<keyword evidence="6" id="KW-1133">Transmembrane helix</keyword>
<comment type="similarity">
    <text evidence="4">Belongs to the methyl-accepting chemotaxis (MCP) protein family.</text>
</comment>
<dbReference type="CDD" id="cd06225">
    <property type="entry name" value="HAMP"/>
    <property type="match status" value="1"/>
</dbReference>
<name>A0A4Y5Z1A4_9GAMM</name>
<dbReference type="GO" id="GO:0007165">
    <property type="term" value="P:signal transduction"/>
    <property type="evidence" value="ECO:0007669"/>
    <property type="project" value="UniProtKB-KW"/>
</dbReference>
<feature type="domain" description="T-SNARE coiled-coil homology" evidence="8">
    <location>
        <begin position="576"/>
        <end position="638"/>
    </location>
</feature>
<organism evidence="10 11">
    <name type="scientific">Luteibacter pinisoli</name>
    <dbReference type="NCBI Taxonomy" id="2589080"/>
    <lineage>
        <taxon>Bacteria</taxon>
        <taxon>Pseudomonadati</taxon>
        <taxon>Pseudomonadota</taxon>
        <taxon>Gammaproteobacteria</taxon>
        <taxon>Lysobacterales</taxon>
        <taxon>Rhodanobacteraceae</taxon>
        <taxon>Luteibacter</taxon>
    </lineage>
</organism>
<dbReference type="PRINTS" id="PR00260">
    <property type="entry name" value="CHEMTRNSDUCR"/>
</dbReference>
<dbReference type="PANTHER" id="PTHR43531">
    <property type="entry name" value="PROTEIN ICFG"/>
    <property type="match status" value="1"/>
</dbReference>
<reference evidence="10 11" key="1">
    <citation type="submission" date="2019-06" db="EMBL/GenBank/DDBJ databases">
        <title>A complete genome sequence for Luteibacter pinisoli MAH-14.</title>
        <authorList>
            <person name="Baltrus D.A."/>
        </authorList>
    </citation>
    <scope>NUCLEOTIDE SEQUENCE [LARGE SCALE GENOMIC DNA]</scope>
    <source>
        <strain evidence="10 11">MAH-14</strain>
    </source>
</reference>
<dbReference type="SMART" id="SM00283">
    <property type="entry name" value="MA"/>
    <property type="match status" value="1"/>
</dbReference>
<feature type="domain" description="HAMP" evidence="9">
    <location>
        <begin position="360"/>
        <end position="412"/>
    </location>
</feature>
<evidence type="ECO:0000256" key="4">
    <source>
        <dbReference type="ARBA" id="ARBA00029447"/>
    </source>
</evidence>
<dbReference type="SUPFAM" id="SSF58104">
    <property type="entry name" value="Methyl-accepting chemotaxis protein (MCP) signaling domain"/>
    <property type="match status" value="1"/>
</dbReference>
<dbReference type="Pfam" id="PF00015">
    <property type="entry name" value="MCPsignal"/>
    <property type="match status" value="1"/>
</dbReference>
<dbReference type="PROSITE" id="PS50111">
    <property type="entry name" value="CHEMOTAXIS_TRANSDUC_2"/>
    <property type="match status" value="1"/>
</dbReference>
<evidence type="ECO:0000256" key="6">
    <source>
        <dbReference type="SAM" id="Phobius"/>
    </source>
</evidence>
<evidence type="ECO:0000256" key="2">
    <source>
        <dbReference type="ARBA" id="ARBA00022481"/>
    </source>
</evidence>
<dbReference type="Gene3D" id="3.30.450.20">
    <property type="entry name" value="PAS domain"/>
    <property type="match status" value="1"/>
</dbReference>
<dbReference type="InterPro" id="IPR003660">
    <property type="entry name" value="HAMP_dom"/>
</dbReference>
<dbReference type="SUPFAM" id="SSF103190">
    <property type="entry name" value="Sensory domain-like"/>
    <property type="match status" value="1"/>
</dbReference>
<dbReference type="Proteomes" id="UP000316093">
    <property type="component" value="Chromosome"/>
</dbReference>
<dbReference type="PROSITE" id="PS50885">
    <property type="entry name" value="HAMP"/>
    <property type="match status" value="1"/>
</dbReference>
<comment type="subcellular location">
    <subcellularLocation>
        <location evidence="1">Membrane</location>
    </subcellularLocation>
</comment>
<evidence type="ECO:0000256" key="5">
    <source>
        <dbReference type="PROSITE-ProRule" id="PRU00284"/>
    </source>
</evidence>
<dbReference type="Pfam" id="PF17201">
    <property type="entry name" value="Cache_3-Cache_2"/>
    <property type="match status" value="1"/>
</dbReference>
<dbReference type="Pfam" id="PF00672">
    <property type="entry name" value="HAMP"/>
    <property type="match status" value="1"/>
</dbReference>
<dbReference type="Gene3D" id="1.10.287.950">
    <property type="entry name" value="Methyl-accepting chemotaxis protein"/>
    <property type="match status" value="1"/>
</dbReference>
<dbReference type="FunFam" id="1.10.287.950:FF:000001">
    <property type="entry name" value="Methyl-accepting chemotaxis sensory transducer"/>
    <property type="match status" value="1"/>
</dbReference>
<feature type="transmembrane region" description="Helical" evidence="6">
    <location>
        <begin position="21"/>
        <end position="42"/>
    </location>
</feature>
<dbReference type="InterPro" id="IPR004090">
    <property type="entry name" value="Chemotax_Me-accpt_rcpt"/>
</dbReference>
<evidence type="ECO:0000259" key="8">
    <source>
        <dbReference type="PROSITE" id="PS50192"/>
    </source>
</evidence>
<evidence type="ECO:0000256" key="3">
    <source>
        <dbReference type="ARBA" id="ARBA00023224"/>
    </source>
</evidence>
<dbReference type="PROSITE" id="PS50192">
    <property type="entry name" value="T_SNARE"/>
    <property type="match status" value="1"/>
</dbReference>
<evidence type="ECO:0000256" key="1">
    <source>
        <dbReference type="ARBA" id="ARBA00004370"/>
    </source>
</evidence>
<dbReference type="PANTHER" id="PTHR43531:SF14">
    <property type="entry name" value="METHYL-ACCEPTING CHEMOTAXIS PROTEIN I-RELATED"/>
    <property type="match status" value="1"/>
</dbReference>
<dbReference type="SMART" id="SM00304">
    <property type="entry name" value="HAMP"/>
    <property type="match status" value="1"/>
</dbReference>